<reference evidence="1 2" key="1">
    <citation type="journal article" date="2020" name="Int. J. Syst. Evol. Microbiol.">
        <title>Alistipes communis sp. nov., Alistipes dispar sp. nov. and Alistipes onderdonkii subsp. vulgaris subsp. nov., isolated from human faeces, and creation of Alistipes onderdonkii subsp. onderdonkii subsp. nov.</title>
        <authorList>
            <person name="Sakamoto M."/>
            <person name="Ikeyama N."/>
            <person name="Ogata Y."/>
            <person name="Suda W."/>
            <person name="Iino T."/>
            <person name="Hattori M."/>
            <person name="Ohkuma M."/>
        </authorList>
    </citation>
    <scope>NUCLEOTIDE SEQUENCE [LARGE SCALE GENOMIC DNA]</scope>
    <source>
        <strain evidence="1 2">5CPYCFAH4</strain>
    </source>
</reference>
<proteinExistence type="predicted"/>
<keyword evidence="2" id="KW-1185">Reference proteome</keyword>
<accession>A0ACA8QYP9</accession>
<gene>
    <name evidence="1" type="ORF">A5CPYCFAH4_20390</name>
</gene>
<organism evidence="1 2">
    <name type="scientific">Alistipes onderdonkii subsp. vulgaris</name>
    <dbReference type="NCBI Taxonomy" id="2585117"/>
    <lineage>
        <taxon>Bacteria</taxon>
        <taxon>Pseudomonadati</taxon>
        <taxon>Bacteroidota</taxon>
        <taxon>Bacteroidia</taxon>
        <taxon>Bacteroidales</taxon>
        <taxon>Rikenellaceae</taxon>
        <taxon>Alistipes</taxon>
    </lineage>
</organism>
<protein>
    <submittedName>
        <fullName evidence="1">Uncharacterized protein</fullName>
    </submittedName>
</protein>
<dbReference type="Proteomes" id="UP000317465">
    <property type="component" value="Chromosome"/>
</dbReference>
<evidence type="ECO:0000313" key="1">
    <source>
        <dbReference type="EMBL" id="BBL09815.1"/>
    </source>
</evidence>
<name>A0ACA8QYP9_9BACT</name>
<sequence length="78" mass="7280">MAVTAGAPCTLAVSPLFPAAGSGAAAAVPASGVCPAGGSGAVLSPADARVALPFVPAIPCATAAAILRDVPVGEKKRV</sequence>
<dbReference type="EMBL" id="AP019737">
    <property type="protein sequence ID" value="BBL09815.1"/>
    <property type="molecule type" value="Genomic_DNA"/>
</dbReference>
<evidence type="ECO:0000313" key="2">
    <source>
        <dbReference type="Proteomes" id="UP000317465"/>
    </source>
</evidence>